<name>A0A0D8HLQ8_9ACTN</name>
<dbReference type="Proteomes" id="UP000032360">
    <property type="component" value="Unassembled WGS sequence"/>
</dbReference>
<organism evidence="1 2">
    <name type="scientific">Acidithrix ferrooxidans</name>
    <dbReference type="NCBI Taxonomy" id="1280514"/>
    <lineage>
        <taxon>Bacteria</taxon>
        <taxon>Bacillati</taxon>
        <taxon>Actinomycetota</taxon>
        <taxon>Acidimicrobiia</taxon>
        <taxon>Acidimicrobiales</taxon>
        <taxon>Acidimicrobiaceae</taxon>
        <taxon>Acidithrix</taxon>
    </lineage>
</organism>
<dbReference type="EMBL" id="JXYS01000005">
    <property type="protein sequence ID" value="KJF18794.1"/>
    <property type="molecule type" value="Genomic_DNA"/>
</dbReference>
<reference evidence="1 2" key="1">
    <citation type="submission" date="2015-01" db="EMBL/GenBank/DDBJ databases">
        <title>Draft genome of the acidophilic iron oxidizer Acidithrix ferrooxidans strain Py-F3.</title>
        <authorList>
            <person name="Poehlein A."/>
            <person name="Eisen S."/>
            <person name="Schloemann M."/>
            <person name="Johnson B.D."/>
            <person name="Daniel R."/>
            <person name="Muehling M."/>
        </authorList>
    </citation>
    <scope>NUCLEOTIDE SEQUENCE [LARGE SCALE GENOMIC DNA]</scope>
    <source>
        <strain evidence="1 2">Py-F3</strain>
    </source>
</reference>
<comment type="caution">
    <text evidence="1">The sequence shown here is derived from an EMBL/GenBank/DDBJ whole genome shotgun (WGS) entry which is preliminary data.</text>
</comment>
<gene>
    <name evidence="1" type="ORF">AXFE_02900</name>
</gene>
<dbReference type="AlphaFoldDB" id="A0A0D8HLQ8"/>
<evidence type="ECO:0000313" key="1">
    <source>
        <dbReference type="EMBL" id="KJF18794.1"/>
    </source>
</evidence>
<keyword evidence="2" id="KW-1185">Reference proteome</keyword>
<evidence type="ECO:0000313" key="2">
    <source>
        <dbReference type="Proteomes" id="UP000032360"/>
    </source>
</evidence>
<protein>
    <submittedName>
        <fullName evidence="1">Uncharacterized protein</fullName>
    </submittedName>
</protein>
<sequence length="116" mass="12472">MLSALDLLLGISVEVILADQPVDLVLKSAILSYEGLLGKILEEAILIQEGVVSSMIFEMIAQEGVGMPLEVLQEAYLDVIALADQLVSSLWEANSSKVRLSENSLCCPSRPICLAI</sequence>
<proteinExistence type="predicted"/>
<accession>A0A0D8HLQ8</accession>